<dbReference type="AlphaFoldDB" id="A0A4Z1G9U7"/>
<accession>A0A4Z1G9U7</accession>
<name>A0A4Z1G9U7_9HELO</name>
<comment type="caution">
    <text evidence="1">The sequence shown here is derived from an EMBL/GenBank/DDBJ whole genome shotgun (WGS) entry which is preliminary data.</text>
</comment>
<organism evidence="1 2">
    <name type="scientific">Botrytis hyacinthi</name>
    <dbReference type="NCBI Taxonomy" id="278943"/>
    <lineage>
        <taxon>Eukaryota</taxon>
        <taxon>Fungi</taxon>
        <taxon>Dikarya</taxon>
        <taxon>Ascomycota</taxon>
        <taxon>Pezizomycotina</taxon>
        <taxon>Leotiomycetes</taxon>
        <taxon>Helotiales</taxon>
        <taxon>Sclerotiniaceae</taxon>
        <taxon>Botrytis</taxon>
    </lineage>
</organism>
<evidence type="ECO:0000313" key="2">
    <source>
        <dbReference type="Proteomes" id="UP000297814"/>
    </source>
</evidence>
<gene>
    <name evidence="1" type="ORF">BHYA_0237g00020</name>
</gene>
<dbReference type="EMBL" id="PQXK01000237">
    <property type="protein sequence ID" value="TGO33605.1"/>
    <property type="molecule type" value="Genomic_DNA"/>
</dbReference>
<reference evidence="1 2" key="1">
    <citation type="submission" date="2017-12" db="EMBL/GenBank/DDBJ databases">
        <title>Comparative genomics of Botrytis spp.</title>
        <authorList>
            <person name="Valero-Jimenez C.A."/>
            <person name="Tapia P."/>
            <person name="Veloso J."/>
            <person name="Silva-Moreno E."/>
            <person name="Staats M."/>
            <person name="Valdes J.H."/>
            <person name="Van Kan J.A.L."/>
        </authorList>
    </citation>
    <scope>NUCLEOTIDE SEQUENCE [LARGE SCALE GENOMIC DNA]</scope>
    <source>
        <strain evidence="1 2">Bh0001</strain>
    </source>
</reference>
<proteinExistence type="predicted"/>
<evidence type="ECO:0000313" key="1">
    <source>
        <dbReference type="EMBL" id="TGO33605.1"/>
    </source>
</evidence>
<dbReference type="Proteomes" id="UP000297814">
    <property type="component" value="Unassembled WGS sequence"/>
</dbReference>
<sequence>MTLSTTEEPSNFLLLHQQHNDITLIARSQESKKLHAFQQEPTITNNIQEASQASQASQSASGRVIVVPFRDRQAEQ</sequence>
<protein>
    <submittedName>
        <fullName evidence="1">Uncharacterized protein</fullName>
    </submittedName>
</protein>
<keyword evidence="2" id="KW-1185">Reference proteome</keyword>